<dbReference type="InterPro" id="IPR020830">
    <property type="entry name" value="GlycerAld_3-P_DH_AS"/>
</dbReference>
<evidence type="ECO:0000256" key="14">
    <source>
        <dbReference type="RuleBase" id="RU361160"/>
    </source>
</evidence>
<dbReference type="GO" id="GO:0006096">
    <property type="term" value="P:glycolytic process"/>
    <property type="evidence" value="ECO:0007669"/>
    <property type="project" value="UniProtKB-KW"/>
</dbReference>
<evidence type="ECO:0000256" key="7">
    <source>
        <dbReference type="ARBA" id="ARBA00047698"/>
    </source>
</evidence>
<dbReference type="EMBL" id="JACRSS010000001">
    <property type="protein sequence ID" value="MBC8537335.1"/>
    <property type="molecule type" value="Genomic_DNA"/>
</dbReference>
<dbReference type="PANTHER" id="PTHR10836">
    <property type="entry name" value="GLYCERALDEHYDE 3-PHOSPHATE DEHYDROGENASE"/>
    <property type="match status" value="1"/>
</dbReference>
<evidence type="ECO:0000313" key="16">
    <source>
        <dbReference type="EMBL" id="MBC8537335.1"/>
    </source>
</evidence>
<dbReference type="SUPFAM" id="SSF51735">
    <property type="entry name" value="NAD(P)-binding Rossmann-fold domains"/>
    <property type="match status" value="1"/>
</dbReference>
<feature type="site" description="Activates thiol group during catalysis" evidence="12">
    <location>
        <position position="178"/>
    </location>
</feature>
<evidence type="ECO:0000259" key="15">
    <source>
        <dbReference type="SMART" id="SM00846"/>
    </source>
</evidence>
<dbReference type="InterPro" id="IPR020831">
    <property type="entry name" value="GlycerAld/Erythrose_P_DH"/>
</dbReference>
<keyword evidence="6" id="KW-0324">Glycolysis</keyword>
<dbReference type="SUPFAM" id="SSF55347">
    <property type="entry name" value="Glyceraldehyde-3-phosphate dehydrogenase-like, C-terminal domain"/>
    <property type="match status" value="1"/>
</dbReference>
<feature type="binding site" evidence="11">
    <location>
        <position position="121"/>
    </location>
    <ligand>
        <name>NAD(+)</name>
        <dbReference type="ChEBI" id="CHEBI:57540"/>
    </ligand>
</feature>
<feature type="binding site" evidence="11">
    <location>
        <begin position="12"/>
        <end position="13"/>
    </location>
    <ligand>
        <name>NAD(+)</name>
        <dbReference type="ChEBI" id="CHEBI:57540"/>
    </ligand>
</feature>
<feature type="binding site" evidence="11">
    <location>
        <position position="315"/>
    </location>
    <ligand>
        <name>NAD(+)</name>
        <dbReference type="ChEBI" id="CHEBI:57540"/>
    </ligand>
</feature>
<evidence type="ECO:0000256" key="12">
    <source>
        <dbReference type="PIRSR" id="PIRSR000149-4"/>
    </source>
</evidence>
<dbReference type="GO" id="GO:0050661">
    <property type="term" value="F:NADP binding"/>
    <property type="evidence" value="ECO:0007669"/>
    <property type="project" value="InterPro"/>
</dbReference>
<dbReference type="PANTHER" id="PTHR10836:SF76">
    <property type="entry name" value="GLYCERALDEHYDE-3-PHOSPHATE DEHYDROGENASE-RELATED"/>
    <property type="match status" value="1"/>
</dbReference>
<evidence type="ECO:0000256" key="5">
    <source>
        <dbReference type="ARBA" id="ARBA00023027"/>
    </source>
</evidence>
<dbReference type="CDD" id="cd05214">
    <property type="entry name" value="GAPDH_I_N"/>
    <property type="match status" value="1"/>
</dbReference>
<keyword evidence="11" id="KW-0547">Nucleotide-binding</keyword>
<evidence type="ECO:0000256" key="3">
    <source>
        <dbReference type="ARBA" id="ARBA00011881"/>
    </source>
</evidence>
<dbReference type="Gene3D" id="3.40.50.720">
    <property type="entry name" value="NAD(P)-binding Rossmann-like Domain"/>
    <property type="match status" value="1"/>
</dbReference>
<dbReference type="InterPro" id="IPR036291">
    <property type="entry name" value="NAD(P)-bd_dom_sf"/>
</dbReference>
<evidence type="ECO:0000256" key="1">
    <source>
        <dbReference type="ARBA" id="ARBA00003501"/>
    </source>
</evidence>
<evidence type="ECO:0000256" key="6">
    <source>
        <dbReference type="ARBA" id="ARBA00023152"/>
    </source>
</evidence>
<comment type="similarity">
    <text evidence="2 13">Belongs to the glyceraldehyde-3-phosphate dehydrogenase family.</text>
</comment>
<dbReference type="FunFam" id="3.30.360.10:FF:000001">
    <property type="entry name" value="Glyceraldehyde-3-phosphate dehydrogenase"/>
    <property type="match status" value="1"/>
</dbReference>
<feature type="domain" description="Glyceraldehyde 3-phosphate dehydrogenase NAD(P) binding" evidence="15">
    <location>
        <begin position="3"/>
        <end position="151"/>
    </location>
</feature>
<dbReference type="FunFam" id="3.40.50.720:FF:000266">
    <property type="entry name" value="Glyceraldehyde-3-phosphate dehydrogenase"/>
    <property type="match status" value="1"/>
</dbReference>
<feature type="binding site" evidence="10">
    <location>
        <position position="181"/>
    </location>
    <ligand>
        <name>D-glyceraldehyde 3-phosphate</name>
        <dbReference type="ChEBI" id="CHEBI:59776"/>
    </ligand>
</feature>
<comment type="subunit">
    <text evidence="3">Homotetramer.</text>
</comment>
<evidence type="ECO:0000256" key="4">
    <source>
        <dbReference type="ARBA" id="ARBA00023002"/>
    </source>
</evidence>
<dbReference type="InterPro" id="IPR020828">
    <property type="entry name" value="GlycerAld_3-P_DH_NAD(P)-bd"/>
</dbReference>
<protein>
    <recommendedName>
        <fullName evidence="14">Glyceraldehyde-3-phosphate dehydrogenase</fullName>
        <ecNumber evidence="14">1.2.1.-</ecNumber>
    </recommendedName>
</protein>
<dbReference type="EC" id="1.2.1.-" evidence="14"/>
<proteinExistence type="inferred from homology"/>
<dbReference type="PROSITE" id="PS00071">
    <property type="entry name" value="GAPDH"/>
    <property type="match status" value="1"/>
</dbReference>
<sequence>MAIKVGINGFGRIGRLVFRAAVKNPNVEVVGINDPFISPDYMEYMLKYDSIQGRFDGEVSYTDDSIIVNGKETKVYAAMNPAEIPWSACGAEYVVESTGVFTTMDKAKAHLEAGAKKVVISAPSKDAPMFVMGVNNDKYDTSMDIVSNASCTTNCLAPLAKVINDNFGLVEGLMTTVHSTTATQKTVDGPSKKDWRGGRAASANIIPSSTGAAKAVGKVIPELNGKLTGMSMRVPTIDGSVVDLTCRLAKEATYEEVCAAVKKACEGELKGIMSYTEDAIVSSDILGDPHTSIFDATAGIALTGNFMKLISWYDNEWGYSNKVVMLIEHMASVDAK</sequence>
<evidence type="ECO:0000256" key="13">
    <source>
        <dbReference type="RuleBase" id="RU000397"/>
    </source>
</evidence>
<dbReference type="NCBIfam" id="TIGR01534">
    <property type="entry name" value="GAPDH-I"/>
    <property type="match status" value="1"/>
</dbReference>
<keyword evidence="5 11" id="KW-0520">NAD</keyword>
<evidence type="ECO:0000256" key="11">
    <source>
        <dbReference type="PIRSR" id="PIRSR000149-3"/>
    </source>
</evidence>
<reference evidence="16" key="1">
    <citation type="submission" date="2020-08" db="EMBL/GenBank/DDBJ databases">
        <title>Genome public.</title>
        <authorList>
            <person name="Liu C."/>
            <person name="Sun Q."/>
        </authorList>
    </citation>
    <scope>NUCLEOTIDE SEQUENCE</scope>
    <source>
        <strain evidence="16">NSJ-63</strain>
    </source>
</reference>
<comment type="catalytic activity">
    <reaction evidence="7">
        <text>D-glyceraldehyde 3-phosphate + phosphate + NAD(+) = (2R)-3-phospho-glyceroyl phosphate + NADH + H(+)</text>
        <dbReference type="Rhea" id="RHEA:10300"/>
        <dbReference type="ChEBI" id="CHEBI:15378"/>
        <dbReference type="ChEBI" id="CHEBI:43474"/>
        <dbReference type="ChEBI" id="CHEBI:57540"/>
        <dbReference type="ChEBI" id="CHEBI:57604"/>
        <dbReference type="ChEBI" id="CHEBI:57945"/>
        <dbReference type="ChEBI" id="CHEBI:59776"/>
        <dbReference type="EC" id="1.2.1.12"/>
    </reaction>
</comment>
<dbReference type="InterPro" id="IPR020829">
    <property type="entry name" value="GlycerAld_3-P_DH_cat"/>
</dbReference>
<evidence type="ECO:0000256" key="10">
    <source>
        <dbReference type="PIRSR" id="PIRSR000149-2"/>
    </source>
</evidence>
<keyword evidence="17" id="KW-1185">Reference proteome</keyword>
<dbReference type="Pfam" id="PF00044">
    <property type="entry name" value="Gp_dh_N"/>
    <property type="match status" value="1"/>
</dbReference>
<dbReference type="GO" id="GO:0006006">
    <property type="term" value="P:glucose metabolic process"/>
    <property type="evidence" value="ECO:0007669"/>
    <property type="project" value="InterPro"/>
</dbReference>
<dbReference type="SMART" id="SM00846">
    <property type="entry name" value="Gp_dh_N"/>
    <property type="match status" value="1"/>
</dbReference>
<organism evidence="16 17">
    <name type="scientific">Guopingia tenuis</name>
    <dbReference type="NCBI Taxonomy" id="2763656"/>
    <lineage>
        <taxon>Bacteria</taxon>
        <taxon>Bacillati</taxon>
        <taxon>Bacillota</taxon>
        <taxon>Clostridia</taxon>
        <taxon>Christensenellales</taxon>
        <taxon>Christensenellaceae</taxon>
        <taxon>Guopingia</taxon>
    </lineage>
</organism>
<dbReference type="Gene3D" id="3.30.360.10">
    <property type="entry name" value="Dihydrodipicolinate Reductase, domain 2"/>
    <property type="match status" value="1"/>
</dbReference>
<dbReference type="Pfam" id="PF02800">
    <property type="entry name" value="Gp_dh_C"/>
    <property type="match status" value="1"/>
</dbReference>
<comment type="pathway">
    <text evidence="8">Carbohydrate degradation; glycolysis.</text>
</comment>
<dbReference type="RefSeq" id="WP_249279270.1">
    <property type="nucleotide sequence ID" value="NZ_JACRSS010000001.1"/>
</dbReference>
<dbReference type="PRINTS" id="PR00078">
    <property type="entry name" value="G3PDHDRGNASE"/>
</dbReference>
<evidence type="ECO:0000256" key="2">
    <source>
        <dbReference type="ARBA" id="ARBA00007406"/>
    </source>
</evidence>
<dbReference type="PIRSF" id="PIRSF000149">
    <property type="entry name" value="GAP_DH"/>
    <property type="match status" value="1"/>
</dbReference>
<feature type="binding site" evidence="10">
    <location>
        <begin position="150"/>
        <end position="152"/>
    </location>
    <ligand>
        <name>D-glyceraldehyde 3-phosphate</name>
        <dbReference type="ChEBI" id="CHEBI:59776"/>
    </ligand>
</feature>
<dbReference type="Proteomes" id="UP000617951">
    <property type="component" value="Unassembled WGS sequence"/>
</dbReference>
<comment type="function">
    <text evidence="1">Catalyzes the oxidative phosphorylation of glyceraldehyde 3-phosphate (G3P) to 1,3-bisphosphoglycerate (BPG) using the cofactor NAD. The first reaction step involves the formation of a hemiacetal intermediate between G3P and a cysteine residue, and this hemiacetal intermediate is then oxidized to a thioester, with concomitant reduction of NAD to NADH. The reduced NADH is then exchanged with the second NAD, and the thioester is attacked by a nucleophilic inorganic phosphate to produce BPG.</text>
</comment>
<feature type="binding site" evidence="11">
    <location>
        <position position="34"/>
    </location>
    <ligand>
        <name>NAD(+)</name>
        <dbReference type="ChEBI" id="CHEBI:57540"/>
    </ligand>
</feature>
<evidence type="ECO:0000256" key="8">
    <source>
        <dbReference type="ARBA" id="ARBA00060517"/>
    </source>
</evidence>
<dbReference type="GO" id="GO:0004365">
    <property type="term" value="F:glyceraldehyde-3-phosphate dehydrogenase (NAD+) (phosphorylating) activity"/>
    <property type="evidence" value="ECO:0007669"/>
    <property type="project" value="UniProtKB-EC"/>
</dbReference>
<dbReference type="AlphaFoldDB" id="A0A926HVT7"/>
<dbReference type="CDD" id="cd18126">
    <property type="entry name" value="GAPDH_I_C"/>
    <property type="match status" value="1"/>
</dbReference>
<feature type="binding site" evidence="10">
    <location>
        <begin position="210"/>
        <end position="211"/>
    </location>
    <ligand>
        <name>D-glyceraldehyde 3-phosphate</name>
        <dbReference type="ChEBI" id="CHEBI:59776"/>
    </ligand>
</feature>
<dbReference type="InterPro" id="IPR006424">
    <property type="entry name" value="Glyceraldehyde-3-P_DH_1"/>
</dbReference>
<dbReference type="GO" id="GO:0051287">
    <property type="term" value="F:NAD binding"/>
    <property type="evidence" value="ECO:0007669"/>
    <property type="project" value="InterPro"/>
</dbReference>
<evidence type="ECO:0000313" key="17">
    <source>
        <dbReference type="Proteomes" id="UP000617951"/>
    </source>
</evidence>
<accession>A0A926HVT7</accession>
<comment type="caution">
    <text evidence="16">The sequence shown here is derived from an EMBL/GenBank/DDBJ whole genome shotgun (WGS) entry which is preliminary data.</text>
</comment>
<name>A0A926HVT7_9FIRM</name>
<feature type="binding site" evidence="10">
    <location>
        <position position="233"/>
    </location>
    <ligand>
        <name>D-glyceraldehyde 3-phosphate</name>
        <dbReference type="ChEBI" id="CHEBI:59776"/>
    </ligand>
</feature>
<keyword evidence="4 14" id="KW-0560">Oxidoreductase</keyword>
<feature type="active site" description="Nucleophile" evidence="9">
    <location>
        <position position="151"/>
    </location>
</feature>
<evidence type="ECO:0000256" key="9">
    <source>
        <dbReference type="PIRSR" id="PIRSR000149-1"/>
    </source>
</evidence>
<gene>
    <name evidence="16" type="primary">gap</name>
    <name evidence="16" type="ORF">H8693_00095</name>
</gene>